<dbReference type="Proteomes" id="UP000681720">
    <property type="component" value="Unassembled WGS sequence"/>
</dbReference>
<accession>A0A814WX99</accession>
<dbReference type="CDD" id="cd09076">
    <property type="entry name" value="L1-EN"/>
    <property type="match status" value="1"/>
</dbReference>
<dbReference type="PANTHER" id="PTHR23227:SF67">
    <property type="entry name" value="CRANIOFACIAL DEVELOPMENT PROTEIN 2-LIKE"/>
    <property type="match status" value="1"/>
</dbReference>
<comment type="caution">
    <text evidence="1">The sequence shown here is derived from an EMBL/GenBank/DDBJ whole genome shotgun (WGS) entry which is preliminary data.</text>
</comment>
<protein>
    <recommendedName>
        <fullName evidence="4">Endonuclease/exonuclease/phosphatase domain-containing protein</fullName>
    </recommendedName>
</protein>
<proteinExistence type="predicted"/>
<dbReference type="SUPFAM" id="SSF56219">
    <property type="entry name" value="DNase I-like"/>
    <property type="match status" value="1"/>
</dbReference>
<name>A0A814WX99_9BILA</name>
<dbReference type="EMBL" id="CAJNOW010000016">
    <property type="protein sequence ID" value="CAF1208031.1"/>
    <property type="molecule type" value="Genomic_DNA"/>
</dbReference>
<dbReference type="AlphaFoldDB" id="A0A814WX99"/>
<gene>
    <name evidence="2" type="ORF">GIL414_LOCUS37204</name>
    <name evidence="1" type="ORF">KQP761_LOCUS189</name>
</gene>
<dbReference type="InterPro" id="IPR036691">
    <property type="entry name" value="Endo/exonu/phosph_ase_sf"/>
</dbReference>
<evidence type="ECO:0000313" key="3">
    <source>
        <dbReference type="Proteomes" id="UP000663834"/>
    </source>
</evidence>
<dbReference type="Gene3D" id="3.60.10.10">
    <property type="entry name" value="Endonuclease/exonuclease/phosphatase"/>
    <property type="match status" value="1"/>
</dbReference>
<dbReference type="PANTHER" id="PTHR23227">
    <property type="entry name" value="BUCENTAUR RELATED"/>
    <property type="match status" value="1"/>
</dbReference>
<reference evidence="1" key="1">
    <citation type="submission" date="2021-02" db="EMBL/GenBank/DDBJ databases">
        <authorList>
            <person name="Nowell W R."/>
        </authorList>
    </citation>
    <scope>NUCLEOTIDE SEQUENCE</scope>
</reference>
<sequence>MTNENEQTKLVTTTRVALFRSWNARWCYRVTKRELIVRQLKRYRIQVAALTETKIPDSGVCVVNGYTFIYSVTPSQQFSKPAHGAAVCLGPEATAAWKNSGAQWEAVSSRIVTARIECRPVPIIVIAVYAPINPSNGVKNDIETCDEFYKTLQATIDKTHKSDMIMIMGDFNACVGVEQTNTAGGTVGNHAIDKQNQNSRRLVDFCLFNSFIITNTFFPHKAVHQGTWMHPKTKQWHMLDYVLVNRKFRSSVQDVRAHRGATGGIGTDHHLLRAKIRLHLKCRRKTEKKYRLRLDQSKLTDNCLVSAFQIDLANENKSIRRDNKTLSVNEKFTNFVNSVLERGRHYFGNNKSIHKGGKEWFTPELKEIVDKKAKAYVDWSSCLIRLRI</sequence>
<evidence type="ECO:0000313" key="2">
    <source>
        <dbReference type="EMBL" id="CAF4559925.1"/>
    </source>
</evidence>
<dbReference type="OrthoDB" id="410381at2759"/>
<organism evidence="1 3">
    <name type="scientific">Rotaria magnacalcarata</name>
    <dbReference type="NCBI Taxonomy" id="392030"/>
    <lineage>
        <taxon>Eukaryota</taxon>
        <taxon>Metazoa</taxon>
        <taxon>Spiralia</taxon>
        <taxon>Gnathifera</taxon>
        <taxon>Rotifera</taxon>
        <taxon>Eurotatoria</taxon>
        <taxon>Bdelloidea</taxon>
        <taxon>Philodinida</taxon>
        <taxon>Philodinidae</taxon>
        <taxon>Rotaria</taxon>
    </lineage>
</organism>
<evidence type="ECO:0000313" key="1">
    <source>
        <dbReference type="EMBL" id="CAF1208031.1"/>
    </source>
</evidence>
<dbReference type="InterPro" id="IPR027124">
    <property type="entry name" value="Swc5/CFDP1/2"/>
</dbReference>
<evidence type="ECO:0008006" key="4">
    <source>
        <dbReference type="Google" id="ProtNLM"/>
    </source>
</evidence>
<dbReference type="EMBL" id="CAJOBJ010094854">
    <property type="protein sequence ID" value="CAF4559925.1"/>
    <property type="molecule type" value="Genomic_DNA"/>
</dbReference>
<dbReference type="Proteomes" id="UP000663834">
    <property type="component" value="Unassembled WGS sequence"/>
</dbReference>